<organism evidence="1 2">
    <name type="scientific">Photorhabdus australis subsp. thailandensis</name>
    <dbReference type="NCBI Taxonomy" id="2805096"/>
    <lineage>
        <taxon>Bacteria</taxon>
        <taxon>Pseudomonadati</taxon>
        <taxon>Pseudomonadota</taxon>
        <taxon>Gammaproteobacteria</taxon>
        <taxon>Enterobacterales</taxon>
        <taxon>Morganellaceae</taxon>
        <taxon>Photorhabdus</taxon>
    </lineage>
</organism>
<reference evidence="1 2" key="1">
    <citation type="submission" date="2015-12" db="EMBL/GenBank/DDBJ databases">
        <title>Genome comparisons provide insights into the role of secondary metabolites in the pathogenic phase of the Photorhabdus life cycle.</title>
        <authorList>
            <person name="Tobias N.J."/>
            <person name="Mishra B."/>
            <person name="Gupta D.K."/>
            <person name="Thines M."/>
            <person name="Stinear T.P."/>
            <person name="Bode H.B."/>
        </authorList>
    </citation>
    <scope>NUCLEOTIDE SEQUENCE [LARGE SCALE GENOMIC DNA]</scope>
    <source>
        <strain evidence="1 2">PB68.1</strain>
    </source>
</reference>
<dbReference type="EMBL" id="LOMY01000119">
    <property type="protein sequence ID" value="OCQ51567.1"/>
    <property type="molecule type" value="Genomic_DNA"/>
</dbReference>
<gene>
    <name evidence="1" type="ORF">Ppb6_03298</name>
</gene>
<name>A0A1C0U0V2_9GAMM</name>
<dbReference type="PATRIC" id="fig|286156.4.peg.3753"/>
<evidence type="ECO:0000313" key="1">
    <source>
        <dbReference type="EMBL" id="OCQ51567.1"/>
    </source>
</evidence>
<evidence type="ECO:0000313" key="2">
    <source>
        <dbReference type="Proteomes" id="UP000093476"/>
    </source>
</evidence>
<dbReference type="AlphaFoldDB" id="A0A1C0U0V2"/>
<sequence>MTMKEQYAVWCSTSTDYTSILNNFINTDKDCKFKRDFNLKNSFIDYDHAIVIWYGKEQGELGEIDREDNPALDPGFDFITQPVAIKLKEKNIDKISYLFAIPDFEYDLDIKKSDLFFFVGNIECERKNSSWLDEILNDM</sequence>
<evidence type="ECO:0008006" key="3">
    <source>
        <dbReference type="Google" id="ProtNLM"/>
    </source>
</evidence>
<accession>A0A1C0U0V2</accession>
<proteinExistence type="predicted"/>
<comment type="caution">
    <text evidence="1">The sequence shown here is derived from an EMBL/GenBank/DDBJ whole genome shotgun (WGS) entry which is preliminary data.</text>
</comment>
<protein>
    <recommendedName>
        <fullName evidence="3">Immunity protein 22</fullName>
    </recommendedName>
</protein>
<keyword evidence="2" id="KW-1185">Reference proteome</keyword>
<dbReference type="RefSeq" id="WP_065824035.1">
    <property type="nucleotide sequence ID" value="NZ_CAWMQZ010000119.1"/>
</dbReference>
<dbReference type="Proteomes" id="UP000093476">
    <property type="component" value="Unassembled WGS sequence"/>
</dbReference>